<reference evidence="2" key="1">
    <citation type="submission" date="2021-02" db="EMBL/GenBank/DDBJ databases">
        <title>Abyssanaerobacter marinus gen.nov., sp., nov, anaerobic bacterium isolated from the Onnuri vent field of Indian Ocean and suggestion of Mogibacteriaceae fam. nov., and proposal of reclassification of ambiguous this family's genus member.</title>
        <authorList>
            <person name="Kim Y.J."/>
            <person name="Yang J.-A."/>
        </authorList>
    </citation>
    <scope>NUCLEOTIDE SEQUENCE</scope>
    <source>
        <strain evidence="2">DSM 2634</strain>
    </source>
</reference>
<feature type="domain" description="Amidohydrolase 3" evidence="1">
    <location>
        <begin position="292"/>
        <end position="384"/>
    </location>
</feature>
<evidence type="ECO:0000313" key="3">
    <source>
        <dbReference type="Proteomes" id="UP000664545"/>
    </source>
</evidence>
<dbReference type="RefSeq" id="WP_206580989.1">
    <property type="nucleotide sequence ID" value="NZ_JAFJZZ010000001.1"/>
</dbReference>
<dbReference type="CDD" id="cd01309">
    <property type="entry name" value="Met_dep_hydrolase_C"/>
    <property type="match status" value="1"/>
</dbReference>
<dbReference type="Gene3D" id="3.20.20.140">
    <property type="entry name" value="Metal-dependent hydrolases"/>
    <property type="match status" value="1"/>
</dbReference>
<proteinExistence type="predicted"/>
<dbReference type="Gene3D" id="2.30.40.10">
    <property type="entry name" value="Urease, subunit C, domain 1"/>
    <property type="match status" value="1"/>
</dbReference>
<keyword evidence="3" id="KW-1185">Reference proteome</keyword>
<dbReference type="PANTHER" id="PTHR43135">
    <property type="entry name" value="ALPHA-D-RIBOSE 1-METHYLPHOSPHONATE 5-TRIPHOSPHATE DIPHOSPHATASE"/>
    <property type="match status" value="1"/>
</dbReference>
<dbReference type="Proteomes" id="UP000664545">
    <property type="component" value="Unassembled WGS sequence"/>
</dbReference>
<dbReference type="InterPro" id="IPR051781">
    <property type="entry name" value="Metallo-dep_Hydrolase"/>
</dbReference>
<dbReference type="AlphaFoldDB" id="A0A939D6W4"/>
<dbReference type="EMBL" id="JAFJZZ010000001">
    <property type="protein sequence ID" value="MBN7772176.1"/>
    <property type="molecule type" value="Genomic_DNA"/>
</dbReference>
<dbReference type="SUPFAM" id="SSF51556">
    <property type="entry name" value="Metallo-dependent hydrolases"/>
    <property type="match status" value="1"/>
</dbReference>
<evidence type="ECO:0000313" key="2">
    <source>
        <dbReference type="EMBL" id="MBN7772176.1"/>
    </source>
</evidence>
<gene>
    <name evidence="2" type="ORF">JYB65_02265</name>
</gene>
<accession>A0A939D6W4</accession>
<dbReference type="InterPro" id="IPR032466">
    <property type="entry name" value="Metal_Hydrolase"/>
</dbReference>
<dbReference type="GO" id="GO:0016810">
    <property type="term" value="F:hydrolase activity, acting on carbon-nitrogen (but not peptide) bonds"/>
    <property type="evidence" value="ECO:0007669"/>
    <property type="project" value="InterPro"/>
</dbReference>
<protein>
    <submittedName>
        <fullName evidence="2">Amidohydrolase</fullName>
    </submittedName>
</protein>
<dbReference type="SUPFAM" id="SSF51338">
    <property type="entry name" value="Composite domain of metallo-dependent hydrolases"/>
    <property type="match status" value="1"/>
</dbReference>
<evidence type="ECO:0000259" key="1">
    <source>
        <dbReference type="Pfam" id="PF07969"/>
    </source>
</evidence>
<dbReference type="InterPro" id="IPR013108">
    <property type="entry name" value="Amidohydro_3"/>
</dbReference>
<name>A0A939D6W4_CLOAM</name>
<comment type="caution">
    <text evidence="2">The sequence shown here is derived from an EMBL/GenBank/DDBJ whole genome shotgun (WGS) entry which is preliminary data.</text>
</comment>
<sequence>MLLIKNGKILTMAGLTLESGSILIKDKKIAEVGKDININPGEITETIDAEGLWVLPGLIEAHCHVGITEEKKDFEGDDCNEMRDPITPYIRGVDAINPMDSAFHNAICSGITSVMTGPGSSNVVGGQFAFIKTNGRSIDNMLVLEPAAMKIAFGENPKSNYNDLEKIPTSRMTIAALLREELFKAKQYLKEKEDSEKAGKPFELNFRRECWLPVLNKKIPLKAHAHRADDILTAIRIAREFDVNLTLDHCTEGYLIGEIIKESTFPVILGPCLTSRRKIEVQNMDFKNAGILYKKGIKIALTTDHPVTRIQYLPICAGFAVKEGLPMEEGFKAITINAAEICNVSDRVGSIEVGKDADIAIFDGNPMEVFTNTIYTIIDGQIIYDKFKSKNKVTNDCIAH</sequence>
<dbReference type="PANTHER" id="PTHR43135:SF3">
    <property type="entry name" value="ALPHA-D-RIBOSE 1-METHYLPHOSPHONATE 5-TRIPHOSPHATE DIPHOSPHATASE"/>
    <property type="match status" value="1"/>
</dbReference>
<dbReference type="Pfam" id="PF07969">
    <property type="entry name" value="Amidohydro_3"/>
    <property type="match status" value="1"/>
</dbReference>
<dbReference type="InterPro" id="IPR011059">
    <property type="entry name" value="Metal-dep_hydrolase_composite"/>
</dbReference>
<organism evidence="2 3">
    <name type="scientific">Clostridium aminobutyricum</name>
    <dbReference type="NCBI Taxonomy" id="33953"/>
    <lineage>
        <taxon>Bacteria</taxon>
        <taxon>Bacillati</taxon>
        <taxon>Bacillota</taxon>
        <taxon>Clostridia</taxon>
        <taxon>Eubacteriales</taxon>
        <taxon>Clostridiaceae</taxon>
        <taxon>Clostridium</taxon>
    </lineage>
</organism>